<dbReference type="Proteomes" id="UP000616769">
    <property type="component" value="Unassembled WGS sequence"/>
</dbReference>
<dbReference type="Proteomes" id="UP000070412">
    <property type="component" value="Unassembled WGS sequence"/>
</dbReference>
<dbReference type="EMBL" id="WVUK01000062">
    <property type="protein sequence ID" value="KAF7491059.1"/>
    <property type="molecule type" value="Genomic_DNA"/>
</dbReference>
<sequence length="187" mass="21637">MPPYHSKLSFDRLVGNMALLPFRTKFRGPIQSYQMNGSSTPANGDQQLDIIDETLFYFKSNVFYKNFKIESSSDRVLIYLTLYIIECLKKLQRLNTKEQALAEMHNLAISRFDLPGDPGFPLNTVYAKPATCEEQDLMRQYLLQLRQECGLRLTEKVFENSNGRPSKWWLCFAKRKFMDISLSGAGK</sequence>
<evidence type="ECO:0000313" key="10">
    <source>
        <dbReference type="Proteomes" id="UP000070412"/>
    </source>
</evidence>
<evidence type="ECO:0000256" key="5">
    <source>
        <dbReference type="ARBA" id="ARBA00023212"/>
    </source>
</evidence>
<dbReference type="GO" id="GO:0003779">
    <property type="term" value="F:actin binding"/>
    <property type="evidence" value="ECO:0007669"/>
    <property type="project" value="UniProtKB-KW"/>
</dbReference>
<comment type="subunit">
    <text evidence="6">Component of the Arp2/3 complex.</text>
</comment>
<dbReference type="SUPFAM" id="SSF69060">
    <property type="entry name" value="Arp2/3 complex 21 kDa subunit ARPC3"/>
    <property type="match status" value="1"/>
</dbReference>
<reference evidence="9" key="4">
    <citation type="submission" date="2022-06" db="UniProtKB">
        <authorList>
            <consortium name="EnsemblMetazoa"/>
        </authorList>
    </citation>
    <scope>IDENTIFICATION</scope>
</reference>
<proteinExistence type="inferred from homology"/>
<dbReference type="AlphaFoldDB" id="A0A132A985"/>
<dbReference type="OrthoDB" id="200404at2759"/>
<reference evidence="8 11" key="1">
    <citation type="journal article" date="2015" name="Parasit. Vectors">
        <title>Draft genome of the scabies mite.</title>
        <authorList>
            <person name="Rider S.D.Jr."/>
            <person name="Morgan M.S."/>
            <person name="Arlian L.G."/>
        </authorList>
    </citation>
    <scope>NUCLEOTIDE SEQUENCE [LARGE SCALE GENOMIC DNA]</scope>
    <source>
        <strain evidence="8">Arlian Lab</strain>
    </source>
</reference>
<dbReference type="VEuPathDB" id="VectorBase:SSCA008117"/>
<dbReference type="InterPro" id="IPR036753">
    <property type="entry name" value="ARPC3_sf"/>
</dbReference>
<evidence type="ECO:0000313" key="7">
    <source>
        <dbReference type="EMBL" id="KAF7491059.1"/>
    </source>
</evidence>
<evidence type="ECO:0000256" key="6">
    <source>
        <dbReference type="PIRNR" id="PIRNR016315"/>
    </source>
</evidence>
<evidence type="ECO:0000313" key="8">
    <source>
        <dbReference type="EMBL" id="KPM07546.1"/>
    </source>
</evidence>
<dbReference type="GO" id="GO:0005885">
    <property type="term" value="C:Arp2/3 protein complex"/>
    <property type="evidence" value="ECO:0007669"/>
    <property type="project" value="UniProtKB-UniRule"/>
</dbReference>
<comment type="subcellular location">
    <subcellularLocation>
        <location evidence="1 6">Cytoplasm</location>
        <location evidence="1 6">Cytoskeleton</location>
    </subcellularLocation>
</comment>
<dbReference type="EnsemblMetazoa" id="SSS_4141s_mrna">
    <property type="protein sequence ID" value="KAF7491059.1"/>
    <property type="gene ID" value="SSS_4141"/>
</dbReference>
<comment type="similarity">
    <text evidence="2 6">Belongs to the ARPC3 family.</text>
</comment>
<name>A0A132A985_SARSC</name>
<keyword evidence="5 6" id="KW-0206">Cytoskeleton</keyword>
<evidence type="ECO:0000256" key="1">
    <source>
        <dbReference type="ARBA" id="ARBA00004245"/>
    </source>
</evidence>
<reference evidence="10" key="2">
    <citation type="journal article" date="2020" name="PLoS Negl. Trop. Dis.">
        <title>High-quality nuclear genome for Sarcoptes scabiei-A critical resource for a neglected parasite.</title>
        <authorList>
            <person name="Korhonen P.K."/>
            <person name="Gasser R.B."/>
            <person name="Ma G."/>
            <person name="Wang T."/>
            <person name="Stroehlein A.J."/>
            <person name="Young N.D."/>
            <person name="Ang C.S."/>
            <person name="Fernando D.D."/>
            <person name="Lu H.C."/>
            <person name="Taylor S."/>
            <person name="Reynolds S.L."/>
            <person name="Mofiz E."/>
            <person name="Najaraj S.H."/>
            <person name="Gowda H."/>
            <person name="Madugundu A."/>
            <person name="Renuse S."/>
            <person name="Holt D."/>
            <person name="Pandey A."/>
            <person name="Papenfuss A.T."/>
            <person name="Fischer K."/>
        </authorList>
    </citation>
    <scope>NUCLEOTIDE SEQUENCE [LARGE SCALE GENOMIC DNA]</scope>
</reference>
<keyword evidence="4 6" id="KW-0009">Actin-binding</keyword>
<dbReference type="EMBL" id="JXLN01011655">
    <property type="protein sequence ID" value="KPM07546.1"/>
    <property type="molecule type" value="Genomic_DNA"/>
</dbReference>
<evidence type="ECO:0000256" key="3">
    <source>
        <dbReference type="ARBA" id="ARBA00022490"/>
    </source>
</evidence>
<evidence type="ECO:0000256" key="4">
    <source>
        <dbReference type="ARBA" id="ARBA00023203"/>
    </source>
</evidence>
<dbReference type="Pfam" id="PF04062">
    <property type="entry name" value="P21-Arc"/>
    <property type="match status" value="1"/>
</dbReference>
<accession>A0A132A985</accession>
<dbReference type="GO" id="GO:0030833">
    <property type="term" value="P:regulation of actin filament polymerization"/>
    <property type="evidence" value="ECO:0007669"/>
    <property type="project" value="InterPro"/>
</dbReference>
<reference evidence="7" key="3">
    <citation type="submission" date="2020-01" db="EMBL/GenBank/DDBJ databases">
        <authorList>
            <person name="Korhonen P.K.K."/>
            <person name="Guangxu M.G."/>
            <person name="Wang T.W."/>
            <person name="Stroehlein A.J.S."/>
            <person name="Young N.D."/>
            <person name="Ang C.-S.A."/>
            <person name="Fernando D.W.F."/>
            <person name="Lu H.L."/>
            <person name="Taylor S.T."/>
            <person name="Ehtesham M.E.M."/>
            <person name="Najaraj S.H.N."/>
            <person name="Harsha G.H.G."/>
            <person name="Madugundu A.M."/>
            <person name="Renuse S.R."/>
            <person name="Holt D.H."/>
            <person name="Pandey A.P."/>
            <person name="Papenfuss A.P."/>
            <person name="Gasser R.B.G."/>
            <person name="Fischer K.F."/>
        </authorList>
    </citation>
    <scope>NUCLEOTIDE SEQUENCE</scope>
    <source>
        <strain evidence="7">SSS_KF_BRIS2020</strain>
    </source>
</reference>
<gene>
    <name evidence="8" type="ORF">QR98_0060430</name>
    <name evidence="7" type="ORF">SSS_4141</name>
</gene>
<dbReference type="GO" id="GO:0034314">
    <property type="term" value="P:Arp2/3 complex-mediated actin nucleation"/>
    <property type="evidence" value="ECO:0007669"/>
    <property type="project" value="UniProtKB-UniRule"/>
</dbReference>
<evidence type="ECO:0000313" key="9">
    <source>
        <dbReference type="EnsemblMetazoa" id="KAF7491059.1"/>
    </source>
</evidence>
<evidence type="ECO:0000313" key="11">
    <source>
        <dbReference type="Proteomes" id="UP000616769"/>
    </source>
</evidence>
<dbReference type="InterPro" id="IPR007204">
    <property type="entry name" value="ARPC3"/>
</dbReference>
<dbReference type="PANTHER" id="PTHR12391">
    <property type="entry name" value="ARP2/3 COMPLEX 21 KD SUBUNIT"/>
    <property type="match status" value="1"/>
</dbReference>
<keyword evidence="10" id="KW-1185">Reference proteome</keyword>
<protein>
    <recommendedName>
        <fullName evidence="6">Actin-related protein 2/3 complex subunit 3</fullName>
    </recommendedName>
</protein>
<dbReference type="OMA" id="SEIEEFH"/>
<organism evidence="8 11">
    <name type="scientific">Sarcoptes scabiei</name>
    <name type="common">Itch mite</name>
    <name type="synonym">Acarus scabiei</name>
    <dbReference type="NCBI Taxonomy" id="52283"/>
    <lineage>
        <taxon>Eukaryota</taxon>
        <taxon>Metazoa</taxon>
        <taxon>Ecdysozoa</taxon>
        <taxon>Arthropoda</taxon>
        <taxon>Chelicerata</taxon>
        <taxon>Arachnida</taxon>
        <taxon>Acari</taxon>
        <taxon>Acariformes</taxon>
        <taxon>Sarcoptiformes</taxon>
        <taxon>Astigmata</taxon>
        <taxon>Psoroptidia</taxon>
        <taxon>Sarcoptoidea</taxon>
        <taxon>Sarcoptidae</taxon>
        <taxon>Sarcoptinae</taxon>
        <taxon>Sarcoptes</taxon>
    </lineage>
</organism>
<dbReference type="Gene3D" id="1.10.1760.10">
    <property type="entry name" value="Actin-related protein 2/3 complex subunit 3"/>
    <property type="match status" value="1"/>
</dbReference>
<keyword evidence="3 6" id="KW-0963">Cytoplasm</keyword>
<dbReference type="PIRSF" id="PIRSF016315">
    <property type="entry name" value="ARP2/3_P21-Arc"/>
    <property type="match status" value="1"/>
</dbReference>
<comment type="function">
    <text evidence="6">Functions as component of the Arp2/3 complex which is involved in regulation of actin polymerization and together with an activating nucleation-promoting factor (NPF) mediates the formation of branched actin networks.</text>
</comment>
<evidence type="ECO:0000256" key="2">
    <source>
        <dbReference type="ARBA" id="ARBA00010856"/>
    </source>
</evidence>